<dbReference type="Proteomes" id="UP001420932">
    <property type="component" value="Unassembled WGS sequence"/>
</dbReference>
<keyword evidence="2" id="KW-1185">Reference proteome</keyword>
<evidence type="ECO:0000313" key="2">
    <source>
        <dbReference type="Proteomes" id="UP001420932"/>
    </source>
</evidence>
<evidence type="ECO:0000313" key="1">
    <source>
        <dbReference type="EMBL" id="KAK9120799.1"/>
    </source>
</evidence>
<proteinExistence type="predicted"/>
<sequence length="50" mass="6053">MEKSRKIKKNIRKCEKYKKCSFEDFWGIDTPTQLEKCAEIKLFGNKNLHF</sequence>
<comment type="caution">
    <text evidence="1">The sequence shown here is derived from an EMBL/GenBank/DDBJ whole genome shotgun (WGS) entry which is preliminary data.</text>
</comment>
<accession>A0AAP0ISB8</accession>
<name>A0AAP0ISB8_9MAGN</name>
<dbReference type="AlphaFoldDB" id="A0AAP0ISB8"/>
<organism evidence="1 2">
    <name type="scientific">Stephania yunnanensis</name>
    <dbReference type="NCBI Taxonomy" id="152371"/>
    <lineage>
        <taxon>Eukaryota</taxon>
        <taxon>Viridiplantae</taxon>
        <taxon>Streptophyta</taxon>
        <taxon>Embryophyta</taxon>
        <taxon>Tracheophyta</taxon>
        <taxon>Spermatophyta</taxon>
        <taxon>Magnoliopsida</taxon>
        <taxon>Ranunculales</taxon>
        <taxon>Menispermaceae</taxon>
        <taxon>Menispermoideae</taxon>
        <taxon>Cissampelideae</taxon>
        <taxon>Stephania</taxon>
    </lineage>
</organism>
<dbReference type="EMBL" id="JBBNAF010000008">
    <property type="protein sequence ID" value="KAK9120799.1"/>
    <property type="molecule type" value="Genomic_DNA"/>
</dbReference>
<reference evidence="1 2" key="1">
    <citation type="submission" date="2024-01" db="EMBL/GenBank/DDBJ databases">
        <title>Genome assemblies of Stephania.</title>
        <authorList>
            <person name="Yang L."/>
        </authorList>
    </citation>
    <scope>NUCLEOTIDE SEQUENCE [LARGE SCALE GENOMIC DNA]</scope>
    <source>
        <strain evidence="1">YNDBR</strain>
        <tissue evidence="1">Leaf</tissue>
    </source>
</reference>
<gene>
    <name evidence="1" type="ORF">Syun_018416</name>
</gene>
<protein>
    <submittedName>
        <fullName evidence="1">Uncharacterized protein</fullName>
    </submittedName>
</protein>